<evidence type="ECO:0000313" key="2">
    <source>
        <dbReference type="EMBL" id="MQL89202.1"/>
    </source>
</evidence>
<protein>
    <recommendedName>
        <fullName evidence="1">Magnesium-protoporphyrin IX methyltransferase C-terminal domain-containing protein</fullName>
    </recommendedName>
</protein>
<dbReference type="Proteomes" id="UP000652761">
    <property type="component" value="Unassembled WGS sequence"/>
</dbReference>
<dbReference type="InterPro" id="IPR010940">
    <property type="entry name" value="Mg_prot_MeTrfase_C"/>
</dbReference>
<feature type="domain" description="Magnesium-protoporphyrin IX methyltransferase C-terminal" evidence="1">
    <location>
        <begin position="46"/>
        <end position="82"/>
    </location>
</feature>
<evidence type="ECO:0000313" key="3">
    <source>
        <dbReference type="Proteomes" id="UP000652761"/>
    </source>
</evidence>
<dbReference type="Pfam" id="PF07109">
    <property type="entry name" value="Mg-por_mtran_C"/>
    <property type="match status" value="1"/>
</dbReference>
<dbReference type="EMBL" id="NMUH01001127">
    <property type="protein sequence ID" value="MQL89202.1"/>
    <property type="molecule type" value="Genomic_DNA"/>
</dbReference>
<keyword evidence="3" id="KW-1185">Reference proteome</keyword>
<gene>
    <name evidence="2" type="ORF">Taro_021778</name>
</gene>
<dbReference type="OrthoDB" id="66144at2759"/>
<name>A0A843USF8_COLES</name>
<accession>A0A843USF8</accession>
<organism evidence="2 3">
    <name type="scientific">Colocasia esculenta</name>
    <name type="common">Wild taro</name>
    <name type="synonym">Arum esculentum</name>
    <dbReference type="NCBI Taxonomy" id="4460"/>
    <lineage>
        <taxon>Eukaryota</taxon>
        <taxon>Viridiplantae</taxon>
        <taxon>Streptophyta</taxon>
        <taxon>Embryophyta</taxon>
        <taxon>Tracheophyta</taxon>
        <taxon>Spermatophyta</taxon>
        <taxon>Magnoliopsida</taxon>
        <taxon>Liliopsida</taxon>
        <taxon>Araceae</taxon>
        <taxon>Aroideae</taxon>
        <taxon>Colocasieae</taxon>
        <taxon>Colocasia</taxon>
    </lineage>
</organism>
<dbReference type="GO" id="GO:0046406">
    <property type="term" value="F:magnesium protoporphyrin IX methyltransferase activity"/>
    <property type="evidence" value="ECO:0007669"/>
    <property type="project" value="InterPro"/>
</dbReference>
<comment type="caution">
    <text evidence="2">The sequence shown here is derived from an EMBL/GenBank/DDBJ whole genome shotgun (WGS) entry which is preliminary data.</text>
</comment>
<dbReference type="GO" id="GO:0015995">
    <property type="term" value="P:chlorophyll biosynthetic process"/>
    <property type="evidence" value="ECO:0007669"/>
    <property type="project" value="InterPro"/>
</dbReference>
<proteinExistence type="predicted"/>
<sequence>MLKDNGPLVGVTVCDARDGDTTLVQMPKFEVSDLEILQGKYHTMVCLDLLIHYFQSKTDGMIAHLVSLAEQRLLQSFMPKTFF</sequence>
<dbReference type="AlphaFoldDB" id="A0A843USF8"/>
<reference evidence="2" key="1">
    <citation type="submission" date="2017-07" db="EMBL/GenBank/DDBJ databases">
        <title>Taro Niue Genome Assembly and Annotation.</title>
        <authorList>
            <person name="Atibalentja N."/>
            <person name="Keating K."/>
            <person name="Fields C.J."/>
        </authorList>
    </citation>
    <scope>NUCLEOTIDE SEQUENCE</scope>
    <source>
        <strain evidence="2">Niue_2</strain>
        <tissue evidence="2">Leaf</tissue>
    </source>
</reference>
<evidence type="ECO:0000259" key="1">
    <source>
        <dbReference type="Pfam" id="PF07109"/>
    </source>
</evidence>